<organism evidence="3 4">
    <name type="scientific">Meganyctiphanes norvegica</name>
    <name type="common">Northern krill</name>
    <name type="synonym">Thysanopoda norvegica</name>
    <dbReference type="NCBI Taxonomy" id="48144"/>
    <lineage>
        <taxon>Eukaryota</taxon>
        <taxon>Metazoa</taxon>
        <taxon>Ecdysozoa</taxon>
        <taxon>Arthropoda</taxon>
        <taxon>Crustacea</taxon>
        <taxon>Multicrustacea</taxon>
        <taxon>Malacostraca</taxon>
        <taxon>Eumalacostraca</taxon>
        <taxon>Eucarida</taxon>
        <taxon>Euphausiacea</taxon>
        <taxon>Euphausiidae</taxon>
        <taxon>Meganyctiphanes</taxon>
    </lineage>
</organism>
<proteinExistence type="predicted"/>
<feature type="non-terminal residue" evidence="3">
    <location>
        <position position="585"/>
    </location>
</feature>
<feature type="signal peptide" evidence="2">
    <location>
        <begin position="1"/>
        <end position="23"/>
    </location>
</feature>
<keyword evidence="4" id="KW-1185">Reference proteome</keyword>
<feature type="region of interest" description="Disordered" evidence="1">
    <location>
        <begin position="57"/>
        <end position="107"/>
    </location>
</feature>
<feature type="chain" id="PRO_5044010742" evidence="2">
    <location>
        <begin position="24"/>
        <end position="585"/>
    </location>
</feature>
<feature type="compositionally biased region" description="Low complexity" evidence="1">
    <location>
        <begin position="528"/>
        <end position="548"/>
    </location>
</feature>
<feature type="compositionally biased region" description="Polar residues" evidence="1">
    <location>
        <begin position="74"/>
        <end position="83"/>
    </location>
</feature>
<feature type="compositionally biased region" description="Low complexity" evidence="1">
    <location>
        <begin position="87"/>
        <end position="107"/>
    </location>
</feature>
<name>A0AAV2QJQ4_MEGNR</name>
<feature type="compositionally biased region" description="Basic and acidic residues" evidence="1">
    <location>
        <begin position="59"/>
        <end position="71"/>
    </location>
</feature>
<comment type="caution">
    <text evidence="3">The sequence shown here is derived from an EMBL/GenBank/DDBJ whole genome shotgun (WGS) entry which is preliminary data.</text>
</comment>
<protein>
    <submittedName>
        <fullName evidence="3">Uncharacterized protein</fullName>
    </submittedName>
</protein>
<sequence>VMSPTILNVFILVLLSNTRMTATLDADHKDRYHTKTQKNEQLHKDGSIGNIVNLHRIKRETPRPSKEHKLPVETSLSSISSKANGVPLSLQSPSALSTSTSSTTSTTSQSLSYSDLIFPGSIAPYSLNHFDPSLTSSTVSKLIKDSSQSLTSSTSLQSMNESAPILSNSQPWNYSTSSLTSSTTSHSMTDSTPNLTSSVTQKILIDSTSSLLGSTTPNPQNKSVLTTHNTKVITSTLCKTCSTASNINSQTSSSMTNPLIPTAAESLTLTTGKPTFSNWFLEIAAEIQSINETPLVSAQKSFLKQVGELLELLSISNTVKKLSLRYEDHRWKGSAFIVKRSLNDTVPSSTASTVLSSINHSNSILRNSTASIFFNDSSPSFTSSAVAQSMNDSTLHFRRSTTLQPLNDSTLSLAEVKQNRTPTTNVVVVDQTMILIRPYCNLNTENSINGTASEVIAALLTDMKDSSNLNNIETLLCVKIMIEEINDEIKDKNITVTNITDVINAANELKVQVESILNSTKSSATDANYTSLDDSTTTSSNSSINMTDLEPGQTPTTSEITNTPIPDDIDSGDSGGGGDGGSGGG</sequence>
<evidence type="ECO:0000256" key="2">
    <source>
        <dbReference type="SAM" id="SignalP"/>
    </source>
</evidence>
<gene>
    <name evidence="3" type="ORF">MNOR_LOCUS12779</name>
</gene>
<evidence type="ECO:0000256" key="1">
    <source>
        <dbReference type="SAM" id="MobiDB-lite"/>
    </source>
</evidence>
<evidence type="ECO:0000313" key="4">
    <source>
        <dbReference type="Proteomes" id="UP001497623"/>
    </source>
</evidence>
<dbReference type="EMBL" id="CAXKWB010007117">
    <property type="protein sequence ID" value="CAL4085677.1"/>
    <property type="molecule type" value="Genomic_DNA"/>
</dbReference>
<dbReference type="AlphaFoldDB" id="A0AAV2QJQ4"/>
<dbReference type="Proteomes" id="UP001497623">
    <property type="component" value="Unassembled WGS sequence"/>
</dbReference>
<keyword evidence="2" id="KW-0732">Signal</keyword>
<reference evidence="3 4" key="1">
    <citation type="submission" date="2024-05" db="EMBL/GenBank/DDBJ databases">
        <authorList>
            <person name="Wallberg A."/>
        </authorList>
    </citation>
    <scope>NUCLEOTIDE SEQUENCE [LARGE SCALE GENOMIC DNA]</scope>
</reference>
<evidence type="ECO:0000313" key="3">
    <source>
        <dbReference type="EMBL" id="CAL4085677.1"/>
    </source>
</evidence>
<feature type="region of interest" description="Disordered" evidence="1">
    <location>
        <begin position="523"/>
        <end position="585"/>
    </location>
</feature>
<feature type="compositionally biased region" description="Gly residues" evidence="1">
    <location>
        <begin position="573"/>
        <end position="585"/>
    </location>
</feature>
<accession>A0AAV2QJQ4</accession>
<feature type="non-terminal residue" evidence="3">
    <location>
        <position position="1"/>
    </location>
</feature>
<feature type="compositionally biased region" description="Polar residues" evidence="1">
    <location>
        <begin position="553"/>
        <end position="564"/>
    </location>
</feature>